<proteinExistence type="predicted"/>
<accession>A0ACB7RVA3</accession>
<protein>
    <submittedName>
        <fullName evidence="1">Uncharacterized protein</fullName>
    </submittedName>
</protein>
<evidence type="ECO:0000313" key="1">
    <source>
        <dbReference type="EMBL" id="KAH6925596.1"/>
    </source>
</evidence>
<dbReference type="EMBL" id="CM023487">
    <property type="protein sequence ID" value="KAH6925596.1"/>
    <property type="molecule type" value="Genomic_DNA"/>
</dbReference>
<comment type="caution">
    <text evidence="1">The sequence shown here is derived from an EMBL/GenBank/DDBJ whole genome shotgun (WGS) entry which is preliminary data.</text>
</comment>
<evidence type="ECO:0000313" key="2">
    <source>
        <dbReference type="Proteomes" id="UP000821845"/>
    </source>
</evidence>
<sequence>MWHLVCHMLDTGSSKSGARKELAGIINEYSYTAGAQHLNISQPQSVITDLPQCSGIRTEELDADISGA</sequence>
<name>A0ACB7RVA3_HYAAI</name>
<gene>
    <name evidence="1" type="ORF">HPB50_007898</name>
</gene>
<organism evidence="1 2">
    <name type="scientific">Hyalomma asiaticum</name>
    <name type="common">Tick</name>
    <dbReference type="NCBI Taxonomy" id="266040"/>
    <lineage>
        <taxon>Eukaryota</taxon>
        <taxon>Metazoa</taxon>
        <taxon>Ecdysozoa</taxon>
        <taxon>Arthropoda</taxon>
        <taxon>Chelicerata</taxon>
        <taxon>Arachnida</taxon>
        <taxon>Acari</taxon>
        <taxon>Parasitiformes</taxon>
        <taxon>Ixodida</taxon>
        <taxon>Ixodoidea</taxon>
        <taxon>Ixodidae</taxon>
        <taxon>Hyalomminae</taxon>
        <taxon>Hyalomma</taxon>
    </lineage>
</organism>
<reference evidence="1" key="1">
    <citation type="submission" date="2020-05" db="EMBL/GenBank/DDBJ databases">
        <title>Large-scale comparative analyses of tick genomes elucidate their genetic diversity and vector capacities.</title>
        <authorList>
            <person name="Jia N."/>
            <person name="Wang J."/>
            <person name="Shi W."/>
            <person name="Du L."/>
            <person name="Sun Y."/>
            <person name="Zhan W."/>
            <person name="Jiang J."/>
            <person name="Wang Q."/>
            <person name="Zhang B."/>
            <person name="Ji P."/>
            <person name="Sakyi L.B."/>
            <person name="Cui X."/>
            <person name="Yuan T."/>
            <person name="Jiang B."/>
            <person name="Yang W."/>
            <person name="Lam T.T.-Y."/>
            <person name="Chang Q."/>
            <person name="Ding S."/>
            <person name="Wang X."/>
            <person name="Zhu J."/>
            <person name="Ruan X."/>
            <person name="Zhao L."/>
            <person name="Wei J."/>
            <person name="Que T."/>
            <person name="Du C."/>
            <person name="Cheng J."/>
            <person name="Dai P."/>
            <person name="Han X."/>
            <person name="Huang E."/>
            <person name="Gao Y."/>
            <person name="Liu J."/>
            <person name="Shao H."/>
            <person name="Ye R."/>
            <person name="Li L."/>
            <person name="Wei W."/>
            <person name="Wang X."/>
            <person name="Wang C."/>
            <person name="Yang T."/>
            <person name="Huo Q."/>
            <person name="Li W."/>
            <person name="Guo W."/>
            <person name="Chen H."/>
            <person name="Zhou L."/>
            <person name="Ni X."/>
            <person name="Tian J."/>
            <person name="Zhou Y."/>
            <person name="Sheng Y."/>
            <person name="Liu T."/>
            <person name="Pan Y."/>
            <person name="Xia L."/>
            <person name="Li J."/>
            <person name="Zhao F."/>
            <person name="Cao W."/>
        </authorList>
    </citation>
    <scope>NUCLEOTIDE SEQUENCE</scope>
    <source>
        <strain evidence="1">Hyas-2018</strain>
    </source>
</reference>
<keyword evidence="2" id="KW-1185">Reference proteome</keyword>
<dbReference type="Proteomes" id="UP000821845">
    <property type="component" value="Chromosome 7"/>
</dbReference>